<keyword evidence="2" id="KW-0732">Signal</keyword>
<evidence type="ECO:0000256" key="1">
    <source>
        <dbReference type="SAM" id="Coils"/>
    </source>
</evidence>
<dbReference type="AlphaFoldDB" id="A0A016X2Z7"/>
<sequence>MRVCVLAMYTCALCSSSRAHVKMIPDCVSGKKANDVIRRQSAELDRLRSSDLQIENIALRTQLMEIAQDFRLKRERFLDQEVLLSELNHEVKSLARDKDILQERCIELERKYKKAKAASREFEKLIDLAEPCSSNAAESPSLLDRSRKKHLISPSRKLENGSTDSLQMCLENTQIEIEDLRARLEKEINISKSLHDDLDLNRKLVLERDEQLNDLTTKLRAAELKCQQTEDHLSRTSTDLALERARCDELTLSLQESEALLTQTRSDCLSYALENQRLAEEVREANQQIVSYRAKLEAQGADLIATKKTLRALQREKGSPVSLTNTGIIGEK</sequence>
<comment type="caution">
    <text evidence="3">The sequence shown here is derived from an EMBL/GenBank/DDBJ whole genome shotgun (WGS) entry which is preliminary data.</text>
</comment>
<evidence type="ECO:0000313" key="4">
    <source>
        <dbReference type="Proteomes" id="UP000024635"/>
    </source>
</evidence>
<reference evidence="4" key="1">
    <citation type="journal article" date="2015" name="Nat. Genet.">
        <title>The genome and transcriptome of the zoonotic hookworm Ancylostoma ceylanicum identify infection-specific gene families.</title>
        <authorList>
            <person name="Schwarz E.M."/>
            <person name="Hu Y."/>
            <person name="Antoshechkin I."/>
            <person name="Miller M.M."/>
            <person name="Sternberg P.W."/>
            <person name="Aroian R.V."/>
        </authorList>
    </citation>
    <scope>NUCLEOTIDE SEQUENCE</scope>
    <source>
        <strain evidence="4">HY135</strain>
    </source>
</reference>
<organism evidence="3 4">
    <name type="scientific">Ancylostoma ceylanicum</name>
    <dbReference type="NCBI Taxonomy" id="53326"/>
    <lineage>
        <taxon>Eukaryota</taxon>
        <taxon>Metazoa</taxon>
        <taxon>Ecdysozoa</taxon>
        <taxon>Nematoda</taxon>
        <taxon>Chromadorea</taxon>
        <taxon>Rhabditida</taxon>
        <taxon>Rhabditina</taxon>
        <taxon>Rhabditomorpha</taxon>
        <taxon>Strongyloidea</taxon>
        <taxon>Ancylostomatidae</taxon>
        <taxon>Ancylostomatinae</taxon>
        <taxon>Ancylostoma</taxon>
    </lineage>
</organism>
<evidence type="ECO:0000313" key="3">
    <source>
        <dbReference type="EMBL" id="EYC45603.1"/>
    </source>
</evidence>
<protein>
    <submittedName>
        <fullName evidence="3">Uncharacterized protein</fullName>
    </submittedName>
</protein>
<keyword evidence="4" id="KW-1185">Reference proteome</keyword>
<feature type="coiled-coil region" evidence="1">
    <location>
        <begin position="170"/>
        <end position="232"/>
    </location>
</feature>
<accession>A0A016X2Z7</accession>
<feature type="signal peptide" evidence="2">
    <location>
        <begin position="1"/>
        <end position="19"/>
    </location>
</feature>
<dbReference type="STRING" id="53326.A0A016X2Z7"/>
<feature type="coiled-coil region" evidence="1">
    <location>
        <begin position="84"/>
        <end position="125"/>
    </location>
</feature>
<gene>
    <name evidence="3" type="primary">Acey_s0422.g1194</name>
    <name evidence="3" type="synonym">Acey-H06I04.1</name>
    <name evidence="3" type="ORF">Y032_0422g1194</name>
</gene>
<feature type="chain" id="PRO_5001495308" evidence="2">
    <location>
        <begin position="20"/>
        <end position="332"/>
    </location>
</feature>
<proteinExistence type="predicted"/>
<dbReference type="EMBL" id="JARK01000022">
    <property type="protein sequence ID" value="EYC45603.1"/>
    <property type="molecule type" value="Genomic_DNA"/>
</dbReference>
<evidence type="ECO:0000256" key="2">
    <source>
        <dbReference type="SAM" id="SignalP"/>
    </source>
</evidence>
<dbReference type="Proteomes" id="UP000024635">
    <property type="component" value="Unassembled WGS sequence"/>
</dbReference>
<feature type="coiled-coil region" evidence="1">
    <location>
        <begin position="268"/>
        <end position="295"/>
    </location>
</feature>
<name>A0A016X2Z7_9BILA</name>
<keyword evidence="1" id="KW-0175">Coiled coil</keyword>
<dbReference type="OrthoDB" id="5850475at2759"/>